<dbReference type="Proteomes" id="UP000244855">
    <property type="component" value="Unassembled WGS sequence"/>
</dbReference>
<evidence type="ECO:0000313" key="2">
    <source>
        <dbReference type="Proteomes" id="UP000244855"/>
    </source>
</evidence>
<reference evidence="1 2" key="1">
    <citation type="journal article" date="2018" name="Sci. Rep.">
        <title>Comparative genomics provides insights into the lifestyle and reveals functional heterogeneity of dark septate endophytic fungi.</title>
        <authorList>
            <person name="Knapp D.G."/>
            <person name="Nemeth J.B."/>
            <person name="Barry K."/>
            <person name="Hainaut M."/>
            <person name="Henrissat B."/>
            <person name="Johnson J."/>
            <person name="Kuo A."/>
            <person name="Lim J.H.P."/>
            <person name="Lipzen A."/>
            <person name="Nolan M."/>
            <person name="Ohm R.A."/>
            <person name="Tamas L."/>
            <person name="Grigoriev I.V."/>
            <person name="Spatafora J.W."/>
            <person name="Nagy L.G."/>
            <person name="Kovacs G.M."/>
        </authorList>
    </citation>
    <scope>NUCLEOTIDE SEQUENCE [LARGE SCALE GENOMIC DNA]</scope>
    <source>
        <strain evidence="1 2">DSE2036</strain>
    </source>
</reference>
<protein>
    <submittedName>
        <fullName evidence="1">Uncharacterized protein</fullName>
    </submittedName>
</protein>
<proteinExistence type="predicted"/>
<dbReference type="AlphaFoldDB" id="A0A2V1DN92"/>
<dbReference type="EMBL" id="KZ805387">
    <property type="protein sequence ID" value="PVH99682.1"/>
    <property type="molecule type" value="Genomic_DNA"/>
</dbReference>
<organism evidence="1 2">
    <name type="scientific">Periconia macrospinosa</name>
    <dbReference type="NCBI Taxonomy" id="97972"/>
    <lineage>
        <taxon>Eukaryota</taxon>
        <taxon>Fungi</taxon>
        <taxon>Dikarya</taxon>
        <taxon>Ascomycota</taxon>
        <taxon>Pezizomycotina</taxon>
        <taxon>Dothideomycetes</taxon>
        <taxon>Pleosporomycetidae</taxon>
        <taxon>Pleosporales</taxon>
        <taxon>Massarineae</taxon>
        <taxon>Periconiaceae</taxon>
        <taxon>Periconia</taxon>
    </lineage>
</organism>
<gene>
    <name evidence="1" type="ORF">DM02DRAFT_420208</name>
</gene>
<accession>A0A2V1DN92</accession>
<keyword evidence="2" id="KW-1185">Reference proteome</keyword>
<evidence type="ECO:0000313" key="1">
    <source>
        <dbReference type="EMBL" id="PVH99682.1"/>
    </source>
</evidence>
<name>A0A2V1DN92_9PLEO</name>
<sequence>MGMGMGWASMANVMGRHIAHIQSGSVKGDAAAMDITTCAYSTHSTHTHTQAGLVRAQDMVGAGYRRLRGTAGTADTGTGRHRQTDRSCVSELRAAHGHQRGEVHGTWYTVHGTPPPPPPPHTTILEPVWRHTKATHEL</sequence>